<dbReference type="PROSITE" id="PS51186">
    <property type="entry name" value="GNAT"/>
    <property type="match status" value="1"/>
</dbReference>
<dbReference type="GO" id="GO:0016747">
    <property type="term" value="F:acyltransferase activity, transferring groups other than amino-acyl groups"/>
    <property type="evidence" value="ECO:0007669"/>
    <property type="project" value="InterPro"/>
</dbReference>
<dbReference type="GO" id="GO:0047444">
    <property type="term" value="F:N-acylneuraminate-9-phosphate synthase activity"/>
    <property type="evidence" value="ECO:0007669"/>
    <property type="project" value="TreeGrafter"/>
</dbReference>
<dbReference type="InterPro" id="IPR016181">
    <property type="entry name" value="Acyl_CoA_acyltransferase"/>
</dbReference>
<dbReference type="PANTHER" id="PTHR42966">
    <property type="entry name" value="N-ACETYLNEURAMINATE SYNTHASE"/>
    <property type="match status" value="1"/>
</dbReference>
<dbReference type="InterPro" id="IPR013785">
    <property type="entry name" value="Aldolase_TIM"/>
</dbReference>
<name>A0A0H5DSF8_9BACT</name>
<dbReference type="InterPro" id="IPR013974">
    <property type="entry name" value="SAF"/>
</dbReference>
<dbReference type="EC" id="2.5.1.56" evidence="2"/>
<evidence type="ECO:0000313" key="2">
    <source>
        <dbReference type="EMBL" id="CRX39228.1"/>
    </source>
</evidence>
<dbReference type="Gene3D" id="3.90.1210.10">
    <property type="entry name" value="Antifreeze-like/N-acetylneuraminic acid synthase C-terminal domain"/>
    <property type="match status" value="1"/>
</dbReference>
<dbReference type="Gene3D" id="3.40.630.30">
    <property type="match status" value="1"/>
</dbReference>
<keyword evidence="3" id="KW-1185">Reference proteome</keyword>
<dbReference type="Pfam" id="PF08666">
    <property type="entry name" value="SAF"/>
    <property type="match status" value="1"/>
</dbReference>
<dbReference type="Proteomes" id="UP000220251">
    <property type="component" value="Unassembled WGS sequence"/>
</dbReference>
<dbReference type="InterPro" id="IPR057736">
    <property type="entry name" value="SAF_PseI/NeuA/NeuB"/>
</dbReference>
<dbReference type="Gene3D" id="3.20.20.70">
    <property type="entry name" value="Aldolase class I"/>
    <property type="match status" value="1"/>
</dbReference>
<protein>
    <submittedName>
        <fullName evidence="2">Putative N-acetylneuraminate synthase</fullName>
        <ecNumber evidence="2">2.5.1.56</ecNumber>
    </submittedName>
</protein>
<dbReference type="InterPro" id="IPR036732">
    <property type="entry name" value="AFP_Neu5c_C_sf"/>
</dbReference>
<dbReference type="RefSeq" id="WP_098039094.1">
    <property type="nucleotide sequence ID" value="NZ_CWGJ01000026.1"/>
</dbReference>
<dbReference type="GO" id="GO:0016051">
    <property type="term" value="P:carbohydrate biosynthetic process"/>
    <property type="evidence" value="ECO:0007669"/>
    <property type="project" value="InterPro"/>
</dbReference>
<dbReference type="Pfam" id="PF03102">
    <property type="entry name" value="NeuB"/>
    <property type="match status" value="1"/>
</dbReference>
<keyword evidence="2" id="KW-0808">Transferase</keyword>
<dbReference type="InterPro" id="IPR000182">
    <property type="entry name" value="GNAT_dom"/>
</dbReference>
<dbReference type="CDD" id="cd11615">
    <property type="entry name" value="SAF_NeuB_like"/>
    <property type="match status" value="1"/>
</dbReference>
<feature type="domain" description="N-acetyltransferase" evidence="1">
    <location>
        <begin position="16"/>
        <end position="169"/>
    </location>
</feature>
<reference evidence="3" key="1">
    <citation type="submission" date="2015-06" db="EMBL/GenBank/DDBJ databases">
        <authorList>
            <person name="Bertelli C."/>
        </authorList>
    </citation>
    <scope>NUCLEOTIDE SEQUENCE [LARGE SCALE GENOMIC DNA]</scope>
    <source>
        <strain evidence="3">CRIB-30</strain>
    </source>
</reference>
<dbReference type="InterPro" id="IPR013132">
    <property type="entry name" value="PseI/NeuA/B-like_N"/>
</dbReference>
<dbReference type="PANTHER" id="PTHR42966:SF1">
    <property type="entry name" value="SIALIC ACID SYNTHASE"/>
    <property type="match status" value="1"/>
</dbReference>
<sequence length="516" mass="57213">MEIGFELILPVKEHAMQLLPWINDHETLKNSFHQNRRHPDEFFGEFVGRYFTSPQFPPVFILHEGKRAGYLRFNETEHIKRPGTPCLEVSICIAPEFRSKKVATGALRALDDLLRGRGVSGLLAEAKTGNDASVKAFVNAGFKEEGRHFKTVHDTGETLEVVLLFKELEQEVKQGSVYIIAEAGSNWRMGSKKRDKAMAKALIDVAKDAGANAVKFQTYRPETVYVENAGKSGYLADAGILEDVSTIFSDLAMPYEMIEDLAAYCRQSGIDFMSTPFSEKDFEEVDPWVARHKIASYENGHVHLLELAAKAKKPLILSTGASTVDEIAWAVSTFRQAGGSDITLLQCTARYPAEPVSMNLSAMAFLRARFRCPVGLSDHSRDPIIAPVMATALGGVVIEKHFTLSNHLPGPDHSFAVLPSELKEMVRSVREAEMMRGGGFKGIHQNEEELRRFARRGLQATRHIEAGEIFAEGVNFAILRPGNQTIGVHPRFIGEIEGKTAKREIEAGSGILFGDW</sequence>
<dbReference type="OrthoDB" id="9814210at2"/>
<dbReference type="SUPFAM" id="SSF51269">
    <property type="entry name" value="AFP III-like domain"/>
    <property type="match status" value="1"/>
</dbReference>
<evidence type="ECO:0000259" key="1">
    <source>
        <dbReference type="PROSITE" id="PS51186"/>
    </source>
</evidence>
<dbReference type="InterPro" id="IPR051690">
    <property type="entry name" value="PseI-like"/>
</dbReference>
<organism evidence="2 3">
    <name type="scientific">Estrella lausannensis</name>
    <dbReference type="NCBI Taxonomy" id="483423"/>
    <lineage>
        <taxon>Bacteria</taxon>
        <taxon>Pseudomonadati</taxon>
        <taxon>Chlamydiota</taxon>
        <taxon>Chlamydiia</taxon>
        <taxon>Parachlamydiales</taxon>
        <taxon>Candidatus Criblamydiaceae</taxon>
        <taxon>Estrella</taxon>
    </lineage>
</organism>
<evidence type="ECO:0000313" key="3">
    <source>
        <dbReference type="Proteomes" id="UP000220251"/>
    </source>
</evidence>
<gene>
    <name evidence="2" type="primary">neuB</name>
    <name evidence="2" type="ORF">ELAC_1903</name>
</gene>
<dbReference type="Pfam" id="PF00583">
    <property type="entry name" value="Acetyltransf_1"/>
    <property type="match status" value="1"/>
</dbReference>
<dbReference type="SUPFAM" id="SSF55729">
    <property type="entry name" value="Acyl-CoA N-acyltransferases (Nat)"/>
    <property type="match status" value="1"/>
</dbReference>
<dbReference type="AlphaFoldDB" id="A0A0H5DSF8"/>
<dbReference type="EMBL" id="CWGJ01000026">
    <property type="protein sequence ID" value="CRX39228.1"/>
    <property type="molecule type" value="Genomic_DNA"/>
</dbReference>
<accession>A0A0H5DSF8</accession>
<proteinExistence type="predicted"/>
<dbReference type="SUPFAM" id="SSF51569">
    <property type="entry name" value="Aldolase"/>
    <property type="match status" value="1"/>
</dbReference>
<dbReference type="GO" id="GO:0050462">
    <property type="term" value="F:N-acetylneuraminate synthase activity"/>
    <property type="evidence" value="ECO:0007669"/>
    <property type="project" value="UniProtKB-EC"/>
</dbReference>